<reference evidence="1" key="1">
    <citation type="submission" date="2023-08" db="EMBL/GenBank/DDBJ databases">
        <authorList>
            <consortium name="Clinical and Environmental Microbiology Branch: Whole genome sequencing antimicrobial resistance pathogens in the healthcare setting"/>
        </authorList>
    </citation>
    <scope>NUCLEOTIDE SEQUENCE</scope>
    <source>
        <strain evidence="1">2023CJ-00293</strain>
    </source>
</reference>
<evidence type="ECO:0000313" key="1">
    <source>
        <dbReference type="EMBL" id="EKZ1925779.1"/>
    </source>
</evidence>
<name>A0AAI9CI32_STEMA</name>
<dbReference type="EMBL" id="ABLTIR010000010">
    <property type="protein sequence ID" value="EKZ1925779.1"/>
    <property type="molecule type" value="Genomic_DNA"/>
</dbReference>
<proteinExistence type="predicted"/>
<dbReference type="RefSeq" id="WP_099491395.1">
    <property type="nucleotide sequence ID" value="NZ_JAOCKA010000029.1"/>
</dbReference>
<protein>
    <submittedName>
        <fullName evidence="1">Uncharacterized protein</fullName>
    </submittedName>
</protein>
<accession>A0AAI9CI32</accession>
<comment type="caution">
    <text evidence="1">The sequence shown here is derived from an EMBL/GenBank/DDBJ whole genome shotgun (WGS) entry which is preliminary data.</text>
</comment>
<evidence type="ECO:0000313" key="2">
    <source>
        <dbReference type="Proteomes" id="UP001225498"/>
    </source>
</evidence>
<dbReference type="Proteomes" id="UP001225498">
    <property type="component" value="Unassembled WGS sequence"/>
</dbReference>
<dbReference type="AlphaFoldDB" id="A0AAI9CI32"/>
<organism evidence="1 2">
    <name type="scientific">Stenotrophomonas maltophilia</name>
    <name type="common">Pseudomonas maltophilia</name>
    <name type="synonym">Xanthomonas maltophilia</name>
    <dbReference type="NCBI Taxonomy" id="40324"/>
    <lineage>
        <taxon>Bacteria</taxon>
        <taxon>Pseudomonadati</taxon>
        <taxon>Pseudomonadota</taxon>
        <taxon>Gammaproteobacteria</taxon>
        <taxon>Lysobacterales</taxon>
        <taxon>Lysobacteraceae</taxon>
        <taxon>Stenotrophomonas</taxon>
        <taxon>Stenotrophomonas maltophilia group</taxon>
    </lineage>
</organism>
<gene>
    <name evidence="1" type="ORF">REH87_000755</name>
</gene>
<sequence>MSQIIVFPRGQLTAGDRKRMAEAGIVAVEADDPGSVVTVVPGAPLASSDDLAIAALSAIATCGWDEVAGRFVKALHGRLAAREAKAVPHG</sequence>